<feature type="region of interest" description="Disordered" evidence="1">
    <location>
        <begin position="1"/>
        <end position="35"/>
    </location>
</feature>
<reference evidence="3" key="1">
    <citation type="journal article" date="2019" name="Int. J. Syst. Evol. Microbiol.">
        <title>The Global Catalogue of Microorganisms (GCM) 10K type strain sequencing project: providing services to taxonomists for standard genome sequencing and annotation.</title>
        <authorList>
            <consortium name="The Broad Institute Genomics Platform"/>
            <consortium name="The Broad Institute Genome Sequencing Center for Infectious Disease"/>
            <person name="Wu L."/>
            <person name="Ma J."/>
        </authorList>
    </citation>
    <scope>NUCLEOTIDE SEQUENCE [LARGE SCALE GENOMIC DNA]</scope>
    <source>
        <strain evidence="3">JCM 17666</strain>
    </source>
</reference>
<protein>
    <submittedName>
        <fullName evidence="2">Uncharacterized protein</fullName>
    </submittedName>
</protein>
<comment type="caution">
    <text evidence="2">The sequence shown here is derived from an EMBL/GenBank/DDBJ whole genome shotgun (WGS) entry which is preliminary data.</text>
</comment>
<evidence type="ECO:0000313" key="2">
    <source>
        <dbReference type="EMBL" id="GAA4335044.1"/>
    </source>
</evidence>
<evidence type="ECO:0000256" key="1">
    <source>
        <dbReference type="SAM" id="MobiDB-lite"/>
    </source>
</evidence>
<organism evidence="2 3">
    <name type="scientific">Pigmentiphaga soli</name>
    <dbReference type="NCBI Taxonomy" id="1007095"/>
    <lineage>
        <taxon>Bacteria</taxon>
        <taxon>Pseudomonadati</taxon>
        <taxon>Pseudomonadota</taxon>
        <taxon>Betaproteobacteria</taxon>
        <taxon>Burkholderiales</taxon>
        <taxon>Alcaligenaceae</taxon>
        <taxon>Pigmentiphaga</taxon>
    </lineage>
</organism>
<dbReference type="Proteomes" id="UP001501671">
    <property type="component" value="Unassembled WGS sequence"/>
</dbReference>
<gene>
    <name evidence="2" type="ORF">GCM10023144_27920</name>
</gene>
<name>A0ABP8H6A7_9BURK</name>
<dbReference type="EMBL" id="BAABFO010000012">
    <property type="protein sequence ID" value="GAA4335044.1"/>
    <property type="molecule type" value="Genomic_DNA"/>
</dbReference>
<evidence type="ECO:0000313" key="3">
    <source>
        <dbReference type="Proteomes" id="UP001501671"/>
    </source>
</evidence>
<keyword evidence="3" id="KW-1185">Reference proteome</keyword>
<feature type="compositionally biased region" description="Basic and acidic residues" evidence="1">
    <location>
        <begin position="11"/>
        <end position="30"/>
    </location>
</feature>
<accession>A0ABP8H6A7</accession>
<proteinExistence type="predicted"/>
<sequence length="119" mass="12832">MVKVWAANSESHSKMDLQEKLTSTGDREGWGEDPCDPGARMQRSCSTAGMGHGTCACRGLHDRKGRNPYVLTTVHKSRGLSNYSPLEGQQGAADGIFRIGRRMSIDAGEGETTSHPGLQ</sequence>